<feature type="region of interest" description="Disordered" evidence="1">
    <location>
        <begin position="354"/>
        <end position="396"/>
    </location>
</feature>
<feature type="compositionally biased region" description="Low complexity" evidence="1">
    <location>
        <begin position="167"/>
        <end position="183"/>
    </location>
</feature>
<gene>
    <name evidence="3" type="ORF">HDU87_001523</name>
</gene>
<dbReference type="Proteomes" id="UP001212152">
    <property type="component" value="Unassembled WGS sequence"/>
</dbReference>
<comment type="caution">
    <text evidence="3">The sequence shown here is derived from an EMBL/GenBank/DDBJ whole genome shotgun (WGS) entry which is preliminary data.</text>
</comment>
<feature type="compositionally biased region" description="Polar residues" evidence="1">
    <location>
        <begin position="387"/>
        <end position="396"/>
    </location>
</feature>
<keyword evidence="2" id="KW-0812">Transmembrane</keyword>
<dbReference type="AlphaFoldDB" id="A0AAD5TM97"/>
<organism evidence="3 4">
    <name type="scientific">Geranomyces variabilis</name>
    <dbReference type="NCBI Taxonomy" id="109894"/>
    <lineage>
        <taxon>Eukaryota</taxon>
        <taxon>Fungi</taxon>
        <taxon>Fungi incertae sedis</taxon>
        <taxon>Chytridiomycota</taxon>
        <taxon>Chytridiomycota incertae sedis</taxon>
        <taxon>Chytridiomycetes</taxon>
        <taxon>Spizellomycetales</taxon>
        <taxon>Powellomycetaceae</taxon>
        <taxon>Geranomyces</taxon>
    </lineage>
</organism>
<feature type="compositionally biased region" description="Polar residues" evidence="1">
    <location>
        <begin position="188"/>
        <end position="199"/>
    </location>
</feature>
<keyword evidence="4" id="KW-1185">Reference proteome</keyword>
<proteinExistence type="predicted"/>
<feature type="transmembrane region" description="Helical" evidence="2">
    <location>
        <begin position="257"/>
        <end position="278"/>
    </location>
</feature>
<evidence type="ECO:0000256" key="1">
    <source>
        <dbReference type="SAM" id="MobiDB-lite"/>
    </source>
</evidence>
<feature type="transmembrane region" description="Helical" evidence="2">
    <location>
        <begin position="80"/>
        <end position="100"/>
    </location>
</feature>
<keyword evidence="2" id="KW-1133">Transmembrane helix</keyword>
<feature type="transmembrane region" description="Helical" evidence="2">
    <location>
        <begin position="20"/>
        <end position="43"/>
    </location>
</feature>
<name>A0AAD5TM97_9FUNG</name>
<accession>A0AAD5TM97</accession>
<feature type="transmembrane region" description="Helical" evidence="2">
    <location>
        <begin position="50"/>
        <end position="68"/>
    </location>
</feature>
<protein>
    <submittedName>
        <fullName evidence="3">Uncharacterized protein</fullName>
    </submittedName>
</protein>
<evidence type="ECO:0000313" key="3">
    <source>
        <dbReference type="EMBL" id="KAJ3180883.1"/>
    </source>
</evidence>
<sequence length="396" mass="42282">MLVVDVVLPVGVYYILKTYISGVYALLIGSVPALLSVIVKWFFHRTVDIVGLLVFVAFAISAIVAATIHSTRALVFEKSLVTVVLGVLFFVTLIPMKLTWRGERMHTSPMIFLILKQFLPLGDVEVLDTAASDASDSDTESDTCTQTDAEESAKGVVAVPSNEEQKAAAAGSASPSLGPSQPSATPPAVSSHSKQQVYPESSLDEIETPAGSSESLTPKDSIIDSKAAAAAPGETVRMSKWDFLYSNSRRLRYDMRVLTIFWGAVLIVEMIGRVIMVISPLSDDSVVLYANVWFAVILIIGIIATVIYAIFMRRRIRKSIASREQAGEIKVCSKPAADDLEAGLAAEGEADATDVSAADAPTKIRVGEQPSVATPAAAEVPIETAPPSGQMTSVKH</sequence>
<evidence type="ECO:0000256" key="2">
    <source>
        <dbReference type="SAM" id="Phobius"/>
    </source>
</evidence>
<feature type="region of interest" description="Disordered" evidence="1">
    <location>
        <begin position="131"/>
        <end position="218"/>
    </location>
</feature>
<dbReference type="EMBL" id="JADGJQ010000014">
    <property type="protein sequence ID" value="KAJ3180883.1"/>
    <property type="molecule type" value="Genomic_DNA"/>
</dbReference>
<evidence type="ECO:0000313" key="4">
    <source>
        <dbReference type="Proteomes" id="UP001212152"/>
    </source>
</evidence>
<reference evidence="3" key="1">
    <citation type="submission" date="2020-05" db="EMBL/GenBank/DDBJ databases">
        <title>Phylogenomic resolution of chytrid fungi.</title>
        <authorList>
            <person name="Stajich J.E."/>
            <person name="Amses K."/>
            <person name="Simmons R."/>
            <person name="Seto K."/>
            <person name="Myers J."/>
            <person name="Bonds A."/>
            <person name="Quandt C.A."/>
            <person name="Barry K."/>
            <person name="Liu P."/>
            <person name="Grigoriev I."/>
            <person name="Longcore J.E."/>
            <person name="James T.Y."/>
        </authorList>
    </citation>
    <scope>NUCLEOTIDE SEQUENCE</scope>
    <source>
        <strain evidence="3">JEL0379</strain>
    </source>
</reference>
<feature type="transmembrane region" description="Helical" evidence="2">
    <location>
        <begin position="290"/>
        <end position="311"/>
    </location>
</feature>
<keyword evidence="2" id="KW-0472">Membrane</keyword>